<dbReference type="OrthoDB" id="1918246at2759"/>
<evidence type="ECO:0000313" key="1">
    <source>
        <dbReference type="EMBL" id="RDY00056.1"/>
    </source>
</evidence>
<accession>A0A371HB76</accession>
<gene>
    <name evidence="1" type="ORF">CR513_16813</name>
</gene>
<comment type="caution">
    <text evidence="1">The sequence shown here is derived from an EMBL/GenBank/DDBJ whole genome shotgun (WGS) entry which is preliminary data.</text>
</comment>
<dbReference type="AlphaFoldDB" id="A0A371HB76"/>
<keyword evidence="2" id="KW-1185">Reference proteome</keyword>
<reference evidence="1" key="1">
    <citation type="submission" date="2018-05" db="EMBL/GenBank/DDBJ databases">
        <title>Draft genome of Mucuna pruriens seed.</title>
        <authorList>
            <person name="Nnadi N.E."/>
            <person name="Vos R."/>
            <person name="Hasami M.H."/>
            <person name="Devisetty U.K."/>
            <person name="Aguiy J.C."/>
        </authorList>
    </citation>
    <scope>NUCLEOTIDE SEQUENCE [LARGE SCALE GENOMIC DNA]</scope>
    <source>
        <strain evidence="1">JCA_2017</strain>
    </source>
</reference>
<sequence length="137" mass="15775">KRRDIEDYKFKLGVEFTYLIEFKEATLEYAMLNGRELKVSASCNRIYDFTTFMSKVQQSHTYGMNTLMDKHTCGKVVVDKLILNNNVSLSQIIIDVRVTYSTHITKSHAWKGKQIAKDIAKGEEENNTHCFGVIMLS</sequence>
<protein>
    <submittedName>
        <fullName evidence="1">Uncharacterized protein</fullName>
    </submittedName>
</protein>
<organism evidence="1 2">
    <name type="scientific">Mucuna pruriens</name>
    <name type="common">Velvet bean</name>
    <name type="synonym">Dolichos pruriens</name>
    <dbReference type="NCBI Taxonomy" id="157652"/>
    <lineage>
        <taxon>Eukaryota</taxon>
        <taxon>Viridiplantae</taxon>
        <taxon>Streptophyta</taxon>
        <taxon>Embryophyta</taxon>
        <taxon>Tracheophyta</taxon>
        <taxon>Spermatophyta</taxon>
        <taxon>Magnoliopsida</taxon>
        <taxon>eudicotyledons</taxon>
        <taxon>Gunneridae</taxon>
        <taxon>Pentapetalae</taxon>
        <taxon>rosids</taxon>
        <taxon>fabids</taxon>
        <taxon>Fabales</taxon>
        <taxon>Fabaceae</taxon>
        <taxon>Papilionoideae</taxon>
        <taxon>50 kb inversion clade</taxon>
        <taxon>NPAAA clade</taxon>
        <taxon>indigoferoid/millettioid clade</taxon>
        <taxon>Phaseoleae</taxon>
        <taxon>Mucuna</taxon>
    </lineage>
</organism>
<proteinExistence type="predicted"/>
<evidence type="ECO:0000313" key="2">
    <source>
        <dbReference type="Proteomes" id="UP000257109"/>
    </source>
</evidence>
<dbReference type="EMBL" id="QJKJ01003079">
    <property type="protein sequence ID" value="RDY00056.1"/>
    <property type="molecule type" value="Genomic_DNA"/>
</dbReference>
<dbReference type="Proteomes" id="UP000257109">
    <property type="component" value="Unassembled WGS sequence"/>
</dbReference>
<name>A0A371HB76_MUCPR</name>
<feature type="non-terminal residue" evidence="1">
    <location>
        <position position="1"/>
    </location>
</feature>